<feature type="compositionally biased region" description="Basic and acidic residues" evidence="3">
    <location>
        <begin position="159"/>
        <end position="177"/>
    </location>
</feature>
<dbReference type="Pfam" id="PF07679">
    <property type="entry name" value="I-set"/>
    <property type="match status" value="1"/>
</dbReference>
<dbReference type="InterPro" id="IPR013098">
    <property type="entry name" value="Ig_I-set"/>
</dbReference>
<dbReference type="PANTHER" id="PTHR10075">
    <property type="entry name" value="BASIGIN RELATED"/>
    <property type="match status" value="1"/>
</dbReference>
<evidence type="ECO:0000256" key="1">
    <source>
        <dbReference type="ARBA" id="ARBA00022729"/>
    </source>
</evidence>
<sequence>MPGTTCCMPSFSGDLKITVAPNNVQVSEGSSTQLPCVVSGNNVNIQWSRNGAPVRPDGRHVLVSPDGGLILNNVKPADEGAYTCNAYTGSYSVSASAEIKVMKPSQQVLPSSVSNHFCIDQPDLANCDLIVYAKLCNNEYYSSFCCASCSRPSPRSRKHAEDGSKHAEEQTEKSERV</sequence>
<feature type="non-terminal residue" evidence="6">
    <location>
        <position position="177"/>
    </location>
</feature>
<dbReference type="AlphaFoldDB" id="A0A8X7WXT9"/>
<keyword evidence="7" id="KW-1185">Reference proteome</keyword>
<evidence type="ECO:0000256" key="3">
    <source>
        <dbReference type="SAM" id="MobiDB-lite"/>
    </source>
</evidence>
<accession>A0A8X7WXT9</accession>
<dbReference type="Gene3D" id="2.60.40.10">
    <property type="entry name" value="Immunoglobulins"/>
    <property type="match status" value="1"/>
</dbReference>
<comment type="caution">
    <text evidence="6">The sequence shown here is derived from an EMBL/GenBank/DDBJ whole genome shotgun (WGS) entry which is preliminary data.</text>
</comment>
<dbReference type="GO" id="GO:0030424">
    <property type="term" value="C:axon"/>
    <property type="evidence" value="ECO:0007669"/>
    <property type="project" value="TreeGrafter"/>
</dbReference>
<dbReference type="GO" id="GO:0070593">
    <property type="term" value="P:dendrite self-avoidance"/>
    <property type="evidence" value="ECO:0007669"/>
    <property type="project" value="TreeGrafter"/>
</dbReference>
<evidence type="ECO:0000259" key="4">
    <source>
        <dbReference type="PROSITE" id="PS50835"/>
    </source>
</evidence>
<dbReference type="PANTHER" id="PTHR10075:SF100">
    <property type="entry name" value="FASCICLIN-2"/>
    <property type="match status" value="1"/>
</dbReference>
<feature type="domain" description="PLAC" evidence="5">
    <location>
        <begin position="114"/>
        <end position="153"/>
    </location>
</feature>
<reference evidence="6 7" key="1">
    <citation type="journal article" date="2021" name="Cell">
        <title>Tracing the genetic footprints of vertebrate landing in non-teleost ray-finned fishes.</title>
        <authorList>
            <person name="Bi X."/>
            <person name="Wang K."/>
            <person name="Yang L."/>
            <person name="Pan H."/>
            <person name="Jiang H."/>
            <person name="Wei Q."/>
            <person name="Fang M."/>
            <person name="Yu H."/>
            <person name="Zhu C."/>
            <person name="Cai Y."/>
            <person name="He Y."/>
            <person name="Gan X."/>
            <person name="Zeng H."/>
            <person name="Yu D."/>
            <person name="Zhu Y."/>
            <person name="Jiang H."/>
            <person name="Qiu Q."/>
            <person name="Yang H."/>
            <person name="Zhang Y.E."/>
            <person name="Wang W."/>
            <person name="Zhu M."/>
            <person name="He S."/>
            <person name="Zhang G."/>
        </authorList>
    </citation>
    <scope>NUCLEOTIDE SEQUENCE [LARGE SCALE GENOMIC DNA]</scope>
    <source>
        <strain evidence="6">Bchr_013</strain>
    </source>
</reference>
<evidence type="ECO:0000259" key="5">
    <source>
        <dbReference type="PROSITE" id="PS50900"/>
    </source>
</evidence>
<feature type="non-terminal residue" evidence="6">
    <location>
        <position position="1"/>
    </location>
</feature>
<dbReference type="GO" id="GO:0005886">
    <property type="term" value="C:plasma membrane"/>
    <property type="evidence" value="ECO:0007669"/>
    <property type="project" value="TreeGrafter"/>
</dbReference>
<dbReference type="InterPro" id="IPR013783">
    <property type="entry name" value="Ig-like_fold"/>
</dbReference>
<proteinExistence type="predicted"/>
<gene>
    <name evidence="6" type="primary">Papln</name>
    <name evidence="6" type="ORF">GTO96_0012225</name>
</gene>
<dbReference type="GO" id="GO:0098632">
    <property type="term" value="F:cell-cell adhesion mediator activity"/>
    <property type="evidence" value="ECO:0007669"/>
    <property type="project" value="TreeGrafter"/>
</dbReference>
<keyword evidence="1" id="KW-0732">Signal</keyword>
<dbReference type="PROSITE" id="PS50835">
    <property type="entry name" value="IG_LIKE"/>
    <property type="match status" value="1"/>
</dbReference>
<keyword evidence="2" id="KW-0393">Immunoglobulin domain</keyword>
<dbReference type="SMART" id="SM00409">
    <property type="entry name" value="IG"/>
    <property type="match status" value="1"/>
</dbReference>
<dbReference type="InterPro" id="IPR036179">
    <property type="entry name" value="Ig-like_dom_sf"/>
</dbReference>
<feature type="region of interest" description="Disordered" evidence="3">
    <location>
        <begin position="149"/>
        <end position="177"/>
    </location>
</feature>
<dbReference type="GO" id="GO:0007156">
    <property type="term" value="P:homophilic cell adhesion via plasma membrane adhesion molecules"/>
    <property type="evidence" value="ECO:0007669"/>
    <property type="project" value="TreeGrafter"/>
</dbReference>
<dbReference type="SMART" id="SM00408">
    <property type="entry name" value="IGc2"/>
    <property type="match status" value="1"/>
</dbReference>
<evidence type="ECO:0000313" key="6">
    <source>
        <dbReference type="EMBL" id="KAG2457495.1"/>
    </source>
</evidence>
<dbReference type="GO" id="GO:0007411">
    <property type="term" value="P:axon guidance"/>
    <property type="evidence" value="ECO:0007669"/>
    <property type="project" value="TreeGrafter"/>
</dbReference>
<dbReference type="Proteomes" id="UP000886611">
    <property type="component" value="Unassembled WGS sequence"/>
</dbReference>
<evidence type="ECO:0000256" key="2">
    <source>
        <dbReference type="ARBA" id="ARBA00023319"/>
    </source>
</evidence>
<protein>
    <submittedName>
        <fullName evidence="6">PPN protein</fullName>
    </submittedName>
</protein>
<dbReference type="PROSITE" id="PS50900">
    <property type="entry name" value="PLAC"/>
    <property type="match status" value="1"/>
</dbReference>
<dbReference type="InterPro" id="IPR007110">
    <property type="entry name" value="Ig-like_dom"/>
</dbReference>
<organism evidence="6 7">
    <name type="scientific">Polypterus senegalus</name>
    <name type="common">Senegal bichir</name>
    <dbReference type="NCBI Taxonomy" id="55291"/>
    <lineage>
        <taxon>Eukaryota</taxon>
        <taxon>Metazoa</taxon>
        <taxon>Chordata</taxon>
        <taxon>Craniata</taxon>
        <taxon>Vertebrata</taxon>
        <taxon>Euteleostomi</taxon>
        <taxon>Actinopterygii</taxon>
        <taxon>Polypteriformes</taxon>
        <taxon>Polypteridae</taxon>
        <taxon>Polypterus</taxon>
    </lineage>
</organism>
<dbReference type="SUPFAM" id="SSF48726">
    <property type="entry name" value="Immunoglobulin"/>
    <property type="match status" value="1"/>
</dbReference>
<dbReference type="InterPro" id="IPR003599">
    <property type="entry name" value="Ig_sub"/>
</dbReference>
<feature type="domain" description="Ig-like" evidence="4">
    <location>
        <begin position="9"/>
        <end position="100"/>
    </location>
</feature>
<evidence type="ECO:0000313" key="7">
    <source>
        <dbReference type="Proteomes" id="UP000886611"/>
    </source>
</evidence>
<dbReference type="EMBL" id="JAATIS010008546">
    <property type="protein sequence ID" value="KAG2457495.1"/>
    <property type="molecule type" value="Genomic_DNA"/>
</dbReference>
<dbReference type="Pfam" id="PF08686">
    <property type="entry name" value="PLAC"/>
    <property type="match status" value="1"/>
</dbReference>
<name>A0A8X7WXT9_POLSE</name>
<dbReference type="InterPro" id="IPR003598">
    <property type="entry name" value="Ig_sub2"/>
</dbReference>
<dbReference type="InterPro" id="IPR010909">
    <property type="entry name" value="PLAC"/>
</dbReference>